<name>R7Z6A9_CONA1</name>
<dbReference type="eggNOG" id="ENOG502QQ4M">
    <property type="taxonomic scope" value="Eukaryota"/>
</dbReference>
<proteinExistence type="predicted"/>
<dbReference type="OrthoDB" id="94039at2759"/>
<evidence type="ECO:0008006" key="3">
    <source>
        <dbReference type="Google" id="ProtNLM"/>
    </source>
</evidence>
<sequence>MSSHFRVVRHIVNCQHTREYPAATANGDDDVPKLAVKQYIPLDNPSPQHGDVTIMAAHANGFSKELYEPLWDEIHARSRHHGFRIRGIWIADIWNQGQSGLLNEKILGNDRKAIRLLSLLHPRLLRSLVLLDPVIQIPNGSIAPAILSTRRRDIWPSRIAAAEIFKKSKFYQSWDPRVLDLWIQNGLREVPTELFPAEQRAGGAKDERVTLMTSKHQELFTFLRPTYRGDPTETYADLDPALQQEYPGYPFYRAEPVQVFRRLRELRPSVLYIFGGKSELSPAKEREAKMAITGVGAGGSGGVTAGRVKQVVLDCGHLVATERVKDCADHTAEFLAHELQRWRSDMEAFQRYWKQKPRVEQISTDERWARDVKPQG</sequence>
<dbReference type="GeneID" id="19906291"/>
<dbReference type="Proteomes" id="UP000016924">
    <property type="component" value="Unassembled WGS sequence"/>
</dbReference>
<protein>
    <recommendedName>
        <fullName evidence="3">Toxin biosynthesis protein</fullName>
    </recommendedName>
</protein>
<dbReference type="Gene3D" id="3.40.50.1820">
    <property type="entry name" value="alpha/beta hydrolase"/>
    <property type="match status" value="1"/>
</dbReference>
<dbReference type="HOGENOM" id="CLU_036837_0_0_1"/>
<dbReference type="OMA" id="HTIDCSH"/>
<dbReference type="RefSeq" id="XP_007785037.1">
    <property type="nucleotide sequence ID" value="XM_007786847.1"/>
</dbReference>
<dbReference type="STRING" id="1168221.R7Z6A9"/>
<dbReference type="SUPFAM" id="SSF53474">
    <property type="entry name" value="alpha/beta-Hydrolases"/>
    <property type="match status" value="1"/>
</dbReference>
<gene>
    <name evidence="1" type="ORF">W97_08980</name>
</gene>
<reference evidence="2" key="1">
    <citation type="submission" date="2012-06" db="EMBL/GenBank/DDBJ databases">
        <title>The genome sequence of Coniosporium apollinis CBS 100218.</title>
        <authorList>
            <consortium name="The Broad Institute Genome Sequencing Platform"/>
            <person name="Cuomo C."/>
            <person name="Gorbushina A."/>
            <person name="Noack S."/>
            <person name="Walker B."/>
            <person name="Young S.K."/>
            <person name="Zeng Q."/>
            <person name="Gargeya S."/>
            <person name="Fitzgerald M."/>
            <person name="Haas B."/>
            <person name="Abouelleil A."/>
            <person name="Alvarado L."/>
            <person name="Arachchi H.M."/>
            <person name="Berlin A.M."/>
            <person name="Chapman S.B."/>
            <person name="Goldberg J."/>
            <person name="Griggs A."/>
            <person name="Gujja S."/>
            <person name="Hansen M."/>
            <person name="Howarth C."/>
            <person name="Imamovic A."/>
            <person name="Larimer J."/>
            <person name="McCowan C."/>
            <person name="Montmayeur A."/>
            <person name="Murphy C."/>
            <person name="Neiman D."/>
            <person name="Pearson M."/>
            <person name="Priest M."/>
            <person name="Roberts A."/>
            <person name="Saif S."/>
            <person name="Shea T."/>
            <person name="Sisk P."/>
            <person name="Sykes S."/>
            <person name="Wortman J."/>
            <person name="Nusbaum C."/>
            <person name="Birren B."/>
        </authorList>
    </citation>
    <scope>NUCLEOTIDE SEQUENCE [LARGE SCALE GENOMIC DNA]</scope>
    <source>
        <strain evidence="2">CBS 100218</strain>
    </source>
</reference>
<evidence type="ECO:0000313" key="1">
    <source>
        <dbReference type="EMBL" id="EON69720.1"/>
    </source>
</evidence>
<dbReference type="AlphaFoldDB" id="R7Z6A9"/>
<keyword evidence="2" id="KW-1185">Reference proteome</keyword>
<dbReference type="InterPro" id="IPR029058">
    <property type="entry name" value="AB_hydrolase_fold"/>
</dbReference>
<organism evidence="1 2">
    <name type="scientific">Coniosporium apollinis (strain CBS 100218)</name>
    <name type="common">Rock-inhabiting black yeast</name>
    <dbReference type="NCBI Taxonomy" id="1168221"/>
    <lineage>
        <taxon>Eukaryota</taxon>
        <taxon>Fungi</taxon>
        <taxon>Dikarya</taxon>
        <taxon>Ascomycota</taxon>
        <taxon>Pezizomycotina</taxon>
        <taxon>Dothideomycetes</taxon>
        <taxon>Dothideomycetes incertae sedis</taxon>
        <taxon>Coniosporium</taxon>
    </lineage>
</organism>
<accession>R7Z6A9</accession>
<dbReference type="EMBL" id="JH767625">
    <property type="protein sequence ID" value="EON69720.1"/>
    <property type="molecule type" value="Genomic_DNA"/>
</dbReference>
<evidence type="ECO:0000313" key="2">
    <source>
        <dbReference type="Proteomes" id="UP000016924"/>
    </source>
</evidence>